<sequence>MINSYTQLIKCEDNETNREMKEVVRKAIKETMQCKDVLTLTEQSKLKLPINIQSEAANPATPLDLASVQDRGWGCVHIPVHCGNQGKKKFLLRGLCIPLFTGYTQLILKSYDKRNLGRTTIVYICSNIINAIK</sequence>
<name>A0A8X6LC47_TRICU</name>
<protein>
    <submittedName>
        <fullName evidence="1">Uncharacterized protein</fullName>
    </submittedName>
</protein>
<evidence type="ECO:0000313" key="2">
    <source>
        <dbReference type="Proteomes" id="UP000887116"/>
    </source>
</evidence>
<dbReference type="Proteomes" id="UP000887116">
    <property type="component" value="Unassembled WGS sequence"/>
</dbReference>
<comment type="caution">
    <text evidence="1">The sequence shown here is derived from an EMBL/GenBank/DDBJ whole genome shotgun (WGS) entry which is preliminary data.</text>
</comment>
<evidence type="ECO:0000313" key="1">
    <source>
        <dbReference type="EMBL" id="GFR03007.1"/>
    </source>
</evidence>
<organism evidence="1 2">
    <name type="scientific">Trichonephila clavata</name>
    <name type="common">Joro spider</name>
    <name type="synonym">Nephila clavata</name>
    <dbReference type="NCBI Taxonomy" id="2740835"/>
    <lineage>
        <taxon>Eukaryota</taxon>
        <taxon>Metazoa</taxon>
        <taxon>Ecdysozoa</taxon>
        <taxon>Arthropoda</taxon>
        <taxon>Chelicerata</taxon>
        <taxon>Arachnida</taxon>
        <taxon>Araneae</taxon>
        <taxon>Araneomorphae</taxon>
        <taxon>Entelegynae</taxon>
        <taxon>Araneoidea</taxon>
        <taxon>Nephilidae</taxon>
        <taxon>Trichonephila</taxon>
    </lineage>
</organism>
<accession>A0A8X6LC47</accession>
<dbReference type="EMBL" id="BMAO01035331">
    <property type="protein sequence ID" value="GFR03007.1"/>
    <property type="molecule type" value="Genomic_DNA"/>
</dbReference>
<proteinExistence type="predicted"/>
<keyword evidence="2" id="KW-1185">Reference proteome</keyword>
<dbReference type="AlphaFoldDB" id="A0A8X6LC47"/>
<reference evidence="1" key="1">
    <citation type="submission" date="2020-07" db="EMBL/GenBank/DDBJ databases">
        <title>Multicomponent nature underlies the extraordinary mechanical properties of spider dragline silk.</title>
        <authorList>
            <person name="Kono N."/>
            <person name="Nakamura H."/>
            <person name="Mori M."/>
            <person name="Yoshida Y."/>
            <person name="Ohtoshi R."/>
            <person name="Malay A.D."/>
            <person name="Moran D.A.P."/>
            <person name="Tomita M."/>
            <person name="Numata K."/>
            <person name="Arakawa K."/>
        </authorList>
    </citation>
    <scope>NUCLEOTIDE SEQUENCE</scope>
</reference>
<gene>
    <name evidence="1" type="ORF">TNCT_401961</name>
</gene>